<gene>
    <name evidence="3" type="ORF">GN244_ATG00029</name>
    <name evidence="4" type="ORF">GN958_ATG21782</name>
</gene>
<dbReference type="EMBL" id="WSZM01000001">
    <property type="protein sequence ID" value="KAF4047477.1"/>
    <property type="molecule type" value="Genomic_DNA"/>
</dbReference>
<dbReference type="PANTHER" id="PTHR11247">
    <property type="entry name" value="PALMITOYL-PROTEIN THIOESTERASE/DOLICHYLDIPHOSPHATASE 1"/>
    <property type="match status" value="1"/>
</dbReference>
<keyword evidence="5" id="KW-1185">Reference proteome</keyword>
<keyword evidence="1" id="KW-0378">Hydrolase</keyword>
<evidence type="ECO:0000256" key="2">
    <source>
        <dbReference type="SAM" id="Phobius"/>
    </source>
</evidence>
<dbReference type="Pfam" id="PF02089">
    <property type="entry name" value="Palm_thioest"/>
    <property type="match status" value="1"/>
</dbReference>
<dbReference type="FunFam" id="3.40.50.1820:FF:000215">
    <property type="entry name" value="Lysosomal thioesterase PPT2-B"/>
    <property type="match status" value="1"/>
</dbReference>
<accession>A0A833T4S5</accession>
<dbReference type="PANTHER" id="PTHR11247:SF8">
    <property type="entry name" value="PALMITOYL-PROTEIN THIOESTERASE 1"/>
    <property type="match status" value="1"/>
</dbReference>
<organism evidence="3 5">
    <name type="scientific">Phytophthora infestans</name>
    <name type="common">Potato late blight agent</name>
    <name type="synonym">Botrytis infestans</name>
    <dbReference type="NCBI Taxonomy" id="4787"/>
    <lineage>
        <taxon>Eukaryota</taxon>
        <taxon>Sar</taxon>
        <taxon>Stramenopiles</taxon>
        <taxon>Oomycota</taxon>
        <taxon>Peronosporomycetes</taxon>
        <taxon>Peronosporales</taxon>
        <taxon>Peronosporaceae</taxon>
        <taxon>Phytophthora</taxon>
    </lineage>
</organism>
<evidence type="ECO:0000256" key="1">
    <source>
        <dbReference type="ARBA" id="ARBA00022801"/>
    </source>
</evidence>
<evidence type="ECO:0000313" key="3">
    <source>
        <dbReference type="EMBL" id="KAF4047477.1"/>
    </source>
</evidence>
<reference evidence="3" key="1">
    <citation type="submission" date="2020-04" db="EMBL/GenBank/DDBJ databases">
        <title>Hybrid Assembly of Korean Phytophthora infestans isolates.</title>
        <authorList>
            <person name="Prokchorchik M."/>
            <person name="Lee Y."/>
            <person name="Seo J."/>
            <person name="Cho J.-H."/>
            <person name="Park Y.-E."/>
            <person name="Jang D.-C."/>
            <person name="Im J.-S."/>
            <person name="Choi J.-G."/>
            <person name="Park H.-J."/>
            <person name="Lee G.-B."/>
            <person name="Lee Y.-G."/>
            <person name="Hong S.-Y."/>
            <person name="Cho K."/>
            <person name="Sohn K.H."/>
        </authorList>
    </citation>
    <scope>NUCLEOTIDE SEQUENCE</scope>
    <source>
        <strain evidence="3">KR_1_A1</strain>
        <strain evidence="4">KR_2_A2</strain>
    </source>
</reference>
<dbReference type="InterPro" id="IPR029058">
    <property type="entry name" value="AB_hydrolase_fold"/>
</dbReference>
<evidence type="ECO:0000313" key="5">
    <source>
        <dbReference type="Proteomes" id="UP000602510"/>
    </source>
</evidence>
<dbReference type="GO" id="GO:0016790">
    <property type="term" value="F:thiolester hydrolase activity"/>
    <property type="evidence" value="ECO:0007669"/>
    <property type="project" value="TreeGrafter"/>
</dbReference>
<dbReference type="Proteomes" id="UP000602510">
    <property type="component" value="Unassembled WGS sequence"/>
</dbReference>
<sequence>MSDGEPPNRSATNLAAIKVAALPTVFETHIPNFAKKSPSHQIFKMFSRIILFPLVSCALAVVGVTSAASNLPVIFFHGITRTYEDGNNFVANLTAEGRTVASLSFCDGECSIQSLLLQVPAAVKAVRELVSNNSVYDDGYIFIGHSQGGPISRAVMEEMNEHKVKRYISLGGLQNGQFIGPERVEKSIADGGAFFKAIIPETAYNYSAYKPEDYYGKLQKEFVLYTIENPDAQYTFSQFTVNRWPQFGSFSTANYFLPVYNNVNHCLPGDDQCISDQRRRKANFLKVEQAHFFASPADDIIMPWQSSIFGRYSEVDTIEEIETQYNNLTVVDMKDTLEYTSDTFGLQTLDKRGGLFLHTAENISHKCWVEDEGDCVWAKVYDQYLYSTLV</sequence>
<comment type="caution">
    <text evidence="3">The sequence shown here is derived from an EMBL/GenBank/DDBJ whole genome shotgun (WGS) entry which is preliminary data.</text>
</comment>
<dbReference type="Gene3D" id="3.40.50.1820">
    <property type="entry name" value="alpha/beta hydrolase"/>
    <property type="match status" value="1"/>
</dbReference>
<dbReference type="Proteomes" id="UP000704712">
    <property type="component" value="Unassembled WGS sequence"/>
</dbReference>
<dbReference type="SUPFAM" id="SSF53474">
    <property type="entry name" value="alpha/beta-Hydrolases"/>
    <property type="match status" value="1"/>
</dbReference>
<keyword evidence="2" id="KW-0812">Transmembrane</keyword>
<name>A0A833T4S5_PHYIN</name>
<dbReference type="EMBL" id="JAACNO010003021">
    <property type="protein sequence ID" value="KAF4129033.1"/>
    <property type="molecule type" value="Genomic_DNA"/>
</dbReference>
<evidence type="ECO:0000313" key="4">
    <source>
        <dbReference type="EMBL" id="KAF4129033.1"/>
    </source>
</evidence>
<feature type="transmembrane region" description="Helical" evidence="2">
    <location>
        <begin position="45"/>
        <end position="68"/>
    </location>
</feature>
<dbReference type="GO" id="GO:0005764">
    <property type="term" value="C:lysosome"/>
    <property type="evidence" value="ECO:0007669"/>
    <property type="project" value="TreeGrafter"/>
</dbReference>
<proteinExistence type="predicted"/>
<keyword evidence="2" id="KW-0472">Membrane</keyword>
<dbReference type="AlphaFoldDB" id="A0A833T4S5"/>
<keyword evidence="2" id="KW-1133">Transmembrane helix</keyword>
<protein>
    <submittedName>
        <fullName evidence="3">Palmitoyl protein thioesterase</fullName>
    </submittedName>
</protein>
<dbReference type="OMA" id="PHHIPLY"/>